<evidence type="ECO:0000256" key="6">
    <source>
        <dbReference type="ARBA" id="ARBA00034496"/>
    </source>
</evidence>
<comment type="similarity">
    <text evidence="6">Belongs to the truncated hemoglobin family. Group II subfamily.</text>
</comment>
<keyword evidence="4" id="KW-0479">Metal-binding</keyword>
<dbReference type="InterPro" id="IPR019795">
    <property type="entry name" value="Globin_bac-like_CS"/>
</dbReference>
<evidence type="ECO:0000256" key="3">
    <source>
        <dbReference type="ARBA" id="ARBA00022617"/>
    </source>
</evidence>
<dbReference type="KEGG" id="hyf:DTO96_101872"/>
<reference evidence="8" key="1">
    <citation type="submission" date="2018-07" db="EMBL/GenBank/DDBJ databases">
        <authorList>
            <person name="Kim H."/>
        </authorList>
    </citation>
    <scope>NUCLEOTIDE SEQUENCE [LARGE SCALE GENOMIC DNA]</scope>
    <source>
        <strain evidence="8">F02</strain>
    </source>
</reference>
<dbReference type="GO" id="GO:0019825">
    <property type="term" value="F:oxygen binding"/>
    <property type="evidence" value="ECO:0007669"/>
    <property type="project" value="InterPro"/>
</dbReference>
<dbReference type="Pfam" id="PF01152">
    <property type="entry name" value="Bac_globin"/>
    <property type="match status" value="1"/>
</dbReference>
<dbReference type="PROSITE" id="PS01213">
    <property type="entry name" value="GLOBIN_FAM_2"/>
    <property type="match status" value="1"/>
</dbReference>
<dbReference type="PANTHER" id="PTHR47366">
    <property type="entry name" value="TWO-ON-TWO HEMOGLOBIN-3"/>
    <property type="match status" value="1"/>
</dbReference>
<evidence type="ECO:0000256" key="5">
    <source>
        <dbReference type="ARBA" id="ARBA00023004"/>
    </source>
</evidence>
<evidence type="ECO:0000256" key="4">
    <source>
        <dbReference type="ARBA" id="ARBA00022723"/>
    </source>
</evidence>
<dbReference type="SUPFAM" id="SSF46458">
    <property type="entry name" value="Globin-like"/>
    <property type="match status" value="1"/>
</dbReference>
<dbReference type="GO" id="GO:0046872">
    <property type="term" value="F:metal ion binding"/>
    <property type="evidence" value="ECO:0007669"/>
    <property type="project" value="UniProtKB-KW"/>
</dbReference>
<evidence type="ECO:0000256" key="2">
    <source>
        <dbReference type="ARBA" id="ARBA00022448"/>
    </source>
</evidence>
<evidence type="ECO:0000313" key="7">
    <source>
        <dbReference type="EMBL" id="AXF86131.1"/>
    </source>
</evidence>
<keyword evidence="2" id="KW-0813">Transport</keyword>
<dbReference type="AlphaFoldDB" id="A0A345DCP3"/>
<evidence type="ECO:0000313" key="8">
    <source>
        <dbReference type="Proteomes" id="UP000252182"/>
    </source>
</evidence>
<dbReference type="Proteomes" id="UP000252182">
    <property type="component" value="Chromosome"/>
</dbReference>
<dbReference type="InterPro" id="IPR001486">
    <property type="entry name" value="Hemoglobin_trunc"/>
</dbReference>
<comment type="cofactor">
    <cofactor evidence="1">
        <name>heme</name>
        <dbReference type="ChEBI" id="CHEBI:30413"/>
    </cofactor>
</comment>
<protein>
    <submittedName>
        <fullName evidence="7">Group 2 truncated hemoglobin GlbO</fullName>
    </submittedName>
</protein>
<dbReference type="GO" id="GO:0005344">
    <property type="term" value="F:oxygen carrier activity"/>
    <property type="evidence" value="ECO:0007669"/>
    <property type="project" value="InterPro"/>
</dbReference>
<keyword evidence="3" id="KW-0349">Heme</keyword>
<proteinExistence type="inferred from homology"/>
<gene>
    <name evidence="7" type="primary">glbO</name>
    <name evidence="7" type="ORF">DTO96_101872</name>
</gene>
<dbReference type="GO" id="GO:0020037">
    <property type="term" value="F:heme binding"/>
    <property type="evidence" value="ECO:0007669"/>
    <property type="project" value="InterPro"/>
</dbReference>
<dbReference type="InterPro" id="IPR012292">
    <property type="entry name" value="Globin/Proto"/>
</dbReference>
<dbReference type="EMBL" id="CP031124">
    <property type="protein sequence ID" value="AXF86131.1"/>
    <property type="molecule type" value="Genomic_DNA"/>
</dbReference>
<keyword evidence="5" id="KW-0408">Iron</keyword>
<dbReference type="OrthoDB" id="9790913at2"/>
<keyword evidence="8" id="KW-1185">Reference proteome</keyword>
<organism evidence="7 8">
    <name type="scientific">Ephemeroptericola cinctiostellae</name>
    <dbReference type="NCBI Taxonomy" id="2268024"/>
    <lineage>
        <taxon>Bacteria</taxon>
        <taxon>Pseudomonadati</taxon>
        <taxon>Pseudomonadota</taxon>
        <taxon>Betaproteobacteria</taxon>
        <taxon>Burkholderiales</taxon>
        <taxon>Burkholderiaceae</taxon>
        <taxon>Ephemeroptericola</taxon>
    </lineage>
</organism>
<name>A0A345DCP3_9BURK</name>
<dbReference type="PANTHER" id="PTHR47366:SF1">
    <property type="entry name" value="TWO-ON-TWO HEMOGLOBIN-3"/>
    <property type="match status" value="1"/>
</dbReference>
<dbReference type="CDD" id="cd14773">
    <property type="entry name" value="TrHb2_PhHbO-like_O"/>
    <property type="match status" value="1"/>
</dbReference>
<dbReference type="InterPro" id="IPR009050">
    <property type="entry name" value="Globin-like_sf"/>
</dbReference>
<evidence type="ECO:0000256" key="1">
    <source>
        <dbReference type="ARBA" id="ARBA00001971"/>
    </source>
</evidence>
<dbReference type="Gene3D" id="1.10.490.10">
    <property type="entry name" value="Globins"/>
    <property type="match status" value="1"/>
</dbReference>
<sequence length="171" mass="19852">MIEHNSPLKYETAYDWLGGSTRVRELSTRFYDLMDLEPKYTALRAVHGADLIEAREKLYLFLTGWLGGPQLYIEQHGHPRLRQRHMPFKIGVVERDQWVACMAQAMREIQVPDDLYARLIESFYNTAEWMRNQHDAVEGVPQMPQQSGIFSPAVKQKLHQITEQYGVESGS</sequence>
<dbReference type="InterPro" id="IPR044203">
    <property type="entry name" value="GlbO/GLB3-like"/>
</dbReference>
<accession>A0A345DCP3</accession>